<feature type="transmembrane region" description="Helical" evidence="8">
    <location>
        <begin position="130"/>
        <end position="149"/>
    </location>
</feature>
<feature type="transmembrane region" description="Helical" evidence="8">
    <location>
        <begin position="100"/>
        <end position="118"/>
    </location>
</feature>
<feature type="binding site" evidence="7">
    <location>
        <position position="186"/>
    </location>
    <ligand>
        <name>Zn(2+)</name>
        <dbReference type="ChEBI" id="CHEBI:29105"/>
    </ligand>
</feature>
<dbReference type="GO" id="GO:0005886">
    <property type="term" value="C:plasma membrane"/>
    <property type="evidence" value="ECO:0007669"/>
    <property type="project" value="UniProtKB-SubCell"/>
</dbReference>
<keyword evidence="7" id="KW-0862">Zinc</keyword>
<feature type="binding site" evidence="7">
    <location>
        <position position="60"/>
    </location>
    <ligand>
        <name>Zn(2+)</name>
        <dbReference type="ChEBI" id="CHEBI:29105"/>
    </ligand>
</feature>
<dbReference type="InterPro" id="IPR004254">
    <property type="entry name" value="AdipoR/HlyIII-related"/>
</dbReference>
<comment type="similarity">
    <text evidence="2">Belongs to the UPF0073 (Hly-III) family.</text>
</comment>
<dbReference type="PANTHER" id="PTHR20855:SF3">
    <property type="entry name" value="LD03007P"/>
    <property type="match status" value="1"/>
</dbReference>
<evidence type="ECO:0000313" key="10">
    <source>
        <dbReference type="EMBL" id="SEI45214.1"/>
    </source>
</evidence>
<feature type="transmembrane region" description="Helical" evidence="8">
    <location>
        <begin position="155"/>
        <end position="174"/>
    </location>
</feature>
<evidence type="ECO:0000256" key="4">
    <source>
        <dbReference type="ARBA" id="ARBA00022692"/>
    </source>
</evidence>
<dbReference type="AlphaFoldDB" id="A0A1H6QW76"/>
<keyword evidence="5 8" id="KW-1133">Transmembrane helix</keyword>
<gene>
    <name evidence="9" type="ORF">SAMN04244572_00238</name>
    <name evidence="10" type="ORF">SAMN04244579_00561</name>
</gene>
<evidence type="ECO:0000313" key="11">
    <source>
        <dbReference type="Proteomes" id="UP000199005"/>
    </source>
</evidence>
<evidence type="ECO:0000313" key="9">
    <source>
        <dbReference type="EMBL" id="SEI43896.1"/>
    </source>
</evidence>
<evidence type="ECO:0000256" key="1">
    <source>
        <dbReference type="ARBA" id="ARBA00004651"/>
    </source>
</evidence>
<evidence type="ECO:0000256" key="2">
    <source>
        <dbReference type="ARBA" id="ARBA00008488"/>
    </source>
</evidence>
<feature type="binding site" evidence="7">
    <location>
        <position position="182"/>
    </location>
    <ligand>
        <name>Zn(2+)</name>
        <dbReference type="ChEBI" id="CHEBI:29105"/>
    </ligand>
</feature>
<feature type="transmembrane region" description="Helical" evidence="8">
    <location>
        <begin position="38"/>
        <end position="55"/>
    </location>
</feature>
<evidence type="ECO:0000256" key="7">
    <source>
        <dbReference type="PIRSR" id="PIRSR604254-1"/>
    </source>
</evidence>
<dbReference type="EMBL" id="FNYQ01000003">
    <property type="protein sequence ID" value="SEI43896.1"/>
    <property type="molecule type" value="Genomic_DNA"/>
</dbReference>
<evidence type="ECO:0000313" key="12">
    <source>
        <dbReference type="Proteomes" id="UP000199250"/>
    </source>
</evidence>
<dbReference type="PANTHER" id="PTHR20855">
    <property type="entry name" value="ADIPOR/PROGESTIN RECEPTOR-RELATED"/>
    <property type="match status" value="1"/>
</dbReference>
<dbReference type="GO" id="GO:0046872">
    <property type="term" value="F:metal ion binding"/>
    <property type="evidence" value="ECO:0007669"/>
    <property type="project" value="UniProtKB-KW"/>
</dbReference>
<keyword evidence="3" id="KW-1003">Cell membrane</keyword>
<dbReference type="STRING" id="170623.SAMN04244579_00561"/>
<dbReference type="EMBL" id="FNYO01000004">
    <property type="protein sequence ID" value="SEI45214.1"/>
    <property type="molecule type" value="Genomic_DNA"/>
</dbReference>
<dbReference type="InterPro" id="IPR005744">
    <property type="entry name" value="Hy-lIII"/>
</dbReference>
<dbReference type="GO" id="GO:0140911">
    <property type="term" value="F:pore-forming activity"/>
    <property type="evidence" value="ECO:0007669"/>
    <property type="project" value="InterPro"/>
</dbReference>
<keyword evidence="6 8" id="KW-0472">Membrane</keyword>
<feature type="transmembrane region" description="Helical" evidence="8">
    <location>
        <begin position="76"/>
        <end position="94"/>
    </location>
</feature>
<evidence type="ECO:0000256" key="5">
    <source>
        <dbReference type="ARBA" id="ARBA00022989"/>
    </source>
</evidence>
<sequence length="205" mass="22869">MYHGERFNAWTHLVGAVLALVGMVWLLVAASLEGTPRKIVGSAIYGVSLLLLYSISTIYHSLRGRAKAILRKLDHLSIYLLIAGSYTPFCLVTLPGPWGWSLLGIVWSLALFGMLQEFKQRSETRILSLVIYAVMGWLILVAVKPLLAALGRAGFTWLLAGGIAYTVGIVFFAFDSRFRHWHGIWHLFVMAGSLLHFVAIFFYVV</sequence>
<name>A0A1H6QW76_9GAMM</name>
<evidence type="ECO:0000256" key="3">
    <source>
        <dbReference type="ARBA" id="ARBA00022475"/>
    </source>
</evidence>
<dbReference type="Pfam" id="PF03006">
    <property type="entry name" value="HlyIII"/>
    <property type="match status" value="1"/>
</dbReference>
<feature type="transmembrane region" description="Helical" evidence="8">
    <location>
        <begin position="12"/>
        <end position="32"/>
    </location>
</feature>
<evidence type="ECO:0000256" key="6">
    <source>
        <dbReference type="ARBA" id="ARBA00023136"/>
    </source>
</evidence>
<dbReference type="RefSeq" id="WP_090729272.1">
    <property type="nucleotide sequence ID" value="NZ_FNYO01000004.1"/>
</dbReference>
<reference evidence="11 12" key="1">
    <citation type="submission" date="2016-10" db="EMBL/GenBank/DDBJ databases">
        <authorList>
            <person name="de Groot N.N."/>
        </authorList>
    </citation>
    <scope>NUCLEOTIDE SEQUENCE [LARGE SCALE GENOMIC DNA]</scope>
    <source>
        <strain evidence="10 11">DSM 1041</strain>
        <strain evidence="9 12">DSM 373</strain>
    </source>
</reference>
<keyword evidence="7" id="KW-0479">Metal-binding</keyword>
<dbReference type="Proteomes" id="UP000199005">
    <property type="component" value="Unassembled WGS sequence"/>
</dbReference>
<organism evidence="10 11">
    <name type="scientific">Azotobacter beijerinckii</name>
    <dbReference type="NCBI Taxonomy" id="170623"/>
    <lineage>
        <taxon>Bacteria</taxon>
        <taxon>Pseudomonadati</taxon>
        <taxon>Pseudomonadota</taxon>
        <taxon>Gammaproteobacteria</taxon>
        <taxon>Pseudomonadales</taxon>
        <taxon>Pseudomonadaceae</taxon>
        <taxon>Azotobacter</taxon>
    </lineage>
</organism>
<accession>A0A1H6QW76</accession>
<dbReference type="OrthoDB" id="9813689at2"/>
<dbReference type="NCBIfam" id="TIGR01065">
    <property type="entry name" value="hlyIII"/>
    <property type="match status" value="1"/>
</dbReference>
<keyword evidence="4 8" id="KW-0812">Transmembrane</keyword>
<evidence type="ECO:0000256" key="8">
    <source>
        <dbReference type="SAM" id="Phobius"/>
    </source>
</evidence>
<dbReference type="Proteomes" id="UP000199250">
    <property type="component" value="Unassembled WGS sequence"/>
</dbReference>
<comment type="subcellular location">
    <subcellularLocation>
        <location evidence="1">Cell membrane</location>
        <topology evidence="1">Multi-pass membrane protein</topology>
    </subcellularLocation>
</comment>
<proteinExistence type="inferred from homology"/>
<protein>
    <submittedName>
        <fullName evidence="10">Hemolysin III</fullName>
    </submittedName>
</protein>
<feature type="transmembrane region" description="Helical" evidence="8">
    <location>
        <begin position="186"/>
        <end position="204"/>
    </location>
</feature>